<reference evidence="3 5" key="2">
    <citation type="submission" date="2020-04" db="EMBL/GenBank/DDBJ databases">
        <title>Genome sequencing and assembly of multiple isolates from the Colletotrichum gloeosporioides species complex.</title>
        <authorList>
            <person name="Gan P."/>
            <person name="Shirasu K."/>
        </authorList>
    </citation>
    <scope>NUCLEOTIDE SEQUENCE [LARGE SCALE GENOMIC DNA]</scope>
    <source>
        <strain evidence="3 5">Nara gc5</strain>
    </source>
</reference>
<proteinExistence type="predicted"/>
<dbReference type="OrthoDB" id="4812683at2759"/>
<evidence type="ECO:0000256" key="1">
    <source>
        <dbReference type="SAM" id="SignalP"/>
    </source>
</evidence>
<dbReference type="EMBL" id="ANPB02000011">
    <property type="protein sequence ID" value="KAF4474151.1"/>
    <property type="molecule type" value="Genomic_DNA"/>
</dbReference>
<organism evidence="3 5">
    <name type="scientific">Colletotrichum fructicola (strain Nara gc5)</name>
    <name type="common">Anthracnose fungus</name>
    <name type="synonym">Colletotrichum gloeosporioides (strain Nara gc5)</name>
    <dbReference type="NCBI Taxonomy" id="1213859"/>
    <lineage>
        <taxon>Eukaryota</taxon>
        <taxon>Fungi</taxon>
        <taxon>Dikarya</taxon>
        <taxon>Ascomycota</taxon>
        <taxon>Pezizomycotina</taxon>
        <taxon>Sordariomycetes</taxon>
        <taxon>Hypocreomycetidae</taxon>
        <taxon>Glomerellales</taxon>
        <taxon>Glomerellaceae</taxon>
        <taxon>Colletotrichum</taxon>
        <taxon>Colletotrichum gloeosporioides species complex</taxon>
    </lineage>
</organism>
<dbReference type="GO" id="GO:0016757">
    <property type="term" value="F:glycosyltransferase activity"/>
    <property type="evidence" value="ECO:0007669"/>
    <property type="project" value="UniProtKB-ARBA"/>
</dbReference>
<evidence type="ECO:0000259" key="2">
    <source>
        <dbReference type="Pfam" id="PF06722"/>
    </source>
</evidence>
<feature type="domain" description="Erythromycin biosynthesis protein CIII-like C-terminal" evidence="2">
    <location>
        <begin position="375"/>
        <end position="458"/>
    </location>
</feature>
<dbReference type="InterPro" id="IPR050426">
    <property type="entry name" value="Glycosyltransferase_28"/>
</dbReference>
<gene>
    <name evidence="4" type="ORF">CGGC5_v010310</name>
    <name evidence="3" type="ORF">CGGC5_v017236</name>
</gene>
<dbReference type="PANTHER" id="PTHR48050">
    <property type="entry name" value="STEROL 3-BETA-GLUCOSYLTRANSFERASE"/>
    <property type="match status" value="1"/>
</dbReference>
<evidence type="ECO:0000313" key="4">
    <source>
        <dbReference type="EMBL" id="KAF4480303.1"/>
    </source>
</evidence>
<protein>
    <submittedName>
        <fullName evidence="3">Sterol 3-beta-glucosyltransferase</fullName>
    </submittedName>
</protein>
<dbReference type="RefSeq" id="XP_031875447.1">
    <property type="nucleotide sequence ID" value="XM_032028262.1"/>
</dbReference>
<comment type="caution">
    <text evidence="3">The sequence shown here is derived from an EMBL/GenBank/DDBJ whole genome shotgun (WGS) entry which is preliminary data.</text>
</comment>
<dbReference type="InParanoid" id="A0A7J6IDQ4"/>
<name>A0A7J6IDQ4_COLFN</name>
<sequence>MSLERDAARLYKPLRTLCVLLIFALFAGSSLAAVAAASPVPGGVPGAPEGLGTDAWNSSVAAEALAARGIQRPSTAADSQVREVIEILAGAPGSKIPGPSQALKAVETQLQRGLQARSKNKGKIEVFFIIYGGSNGDVPLLSSVLQGMLDRPAIFDVKHAIVLGDSYRDFFPEGLKAKFANDNREWASKTNPPRRDQAVAMFMQKMASILHGWSPDLIVASHFIPPSATTPDQRRQIQQLTAPARDRILVELQVFYLPGIRSTALTKKDIKPNHIRIYAQQPEIWDSSSPNAVGAAMVGKLPRLSGRSSTARPGRQGEVYSWIDKQGKRPIFYMGMGMKERPFDKDHAFPAFFEVAKQELAALTDWSFIILHNVKRSESSFRRLTHNGRVFHLFVGETSWATLFPEMSLVLTHGGVGSMTDAIAAGVPQIILPTDYAADQTYFARRLERMGVGIGLPQIPYAALSKTDYVSVKEIRDAFSKIRTNRKHYTDGIRPFRKNLADTNALDNTFELVERMCAGLVARN</sequence>
<keyword evidence="5" id="KW-1185">Reference proteome</keyword>
<feature type="chain" id="PRO_5033911823" evidence="1">
    <location>
        <begin position="33"/>
        <end position="524"/>
    </location>
</feature>
<evidence type="ECO:0000313" key="5">
    <source>
        <dbReference type="Proteomes" id="UP000011096"/>
    </source>
</evidence>
<feature type="signal peptide" evidence="1">
    <location>
        <begin position="1"/>
        <end position="32"/>
    </location>
</feature>
<accession>A0A7J6IDQ4</accession>
<dbReference type="Gene3D" id="3.40.50.2000">
    <property type="entry name" value="Glycogen Phosphorylase B"/>
    <property type="match status" value="1"/>
</dbReference>
<keyword evidence="1" id="KW-0732">Signal</keyword>
<dbReference type="EMBL" id="ANPB02000006">
    <property type="protein sequence ID" value="KAF4480303.1"/>
    <property type="molecule type" value="Genomic_DNA"/>
</dbReference>
<keyword evidence="3" id="KW-0808">Transferase</keyword>
<reference evidence="3 5" key="1">
    <citation type="submission" date="2012-08" db="EMBL/GenBank/DDBJ databases">
        <authorList>
            <person name="Gan P.H.P."/>
            <person name="Ikeda K."/>
            <person name="Irieda H."/>
            <person name="Narusaka M."/>
            <person name="O'Connell R.J."/>
            <person name="Narusaka Y."/>
            <person name="Takano Y."/>
            <person name="Kubo Y."/>
            <person name="Shirasu K."/>
        </authorList>
    </citation>
    <scope>NUCLEOTIDE SEQUENCE [LARGE SCALE GENOMIC DNA]</scope>
    <source>
        <strain evidence="3 5">Nara gc5</strain>
    </source>
</reference>
<dbReference type="Pfam" id="PF06722">
    <property type="entry name" value="EryCIII-like_C"/>
    <property type="match status" value="1"/>
</dbReference>
<dbReference type="AlphaFoldDB" id="A0A7J6IDQ4"/>
<dbReference type="Proteomes" id="UP000011096">
    <property type="component" value="Unassembled WGS sequence"/>
</dbReference>
<dbReference type="SUPFAM" id="SSF53756">
    <property type="entry name" value="UDP-Glycosyltransferase/glycogen phosphorylase"/>
    <property type="match status" value="1"/>
</dbReference>
<dbReference type="InterPro" id="IPR010610">
    <property type="entry name" value="EryCIII-like_C"/>
</dbReference>
<evidence type="ECO:0000313" key="3">
    <source>
        <dbReference type="EMBL" id="KAF4474151.1"/>
    </source>
</evidence>
<dbReference type="GeneID" id="43612366"/>
<dbReference type="PANTHER" id="PTHR48050:SF19">
    <property type="entry name" value="GLYCOSYL TRANSFERASE FAMILY 28 C-TERMINAL DOMAIN-CONTAINING PROTEIN-RELATED"/>
    <property type="match status" value="1"/>
</dbReference>